<dbReference type="InterPro" id="IPR013912">
    <property type="entry name" value="Adenylate_cyclase-assoc_CAP_C"/>
</dbReference>
<evidence type="ECO:0000256" key="6">
    <source>
        <dbReference type="ARBA" id="ARBA00022490"/>
    </source>
</evidence>
<organism evidence="21 22">
    <name type="scientific">Blomia tropicalis</name>
    <name type="common">Mite</name>
    <dbReference type="NCBI Taxonomy" id="40697"/>
    <lineage>
        <taxon>Eukaryota</taxon>
        <taxon>Metazoa</taxon>
        <taxon>Ecdysozoa</taxon>
        <taxon>Arthropoda</taxon>
        <taxon>Chelicerata</taxon>
        <taxon>Arachnida</taxon>
        <taxon>Acari</taxon>
        <taxon>Acariformes</taxon>
        <taxon>Sarcoptiformes</taxon>
        <taxon>Astigmata</taxon>
        <taxon>Glycyphagoidea</taxon>
        <taxon>Echimyopodidae</taxon>
        <taxon>Blomia</taxon>
    </lineage>
</organism>
<dbReference type="FunFam" id="3.30.160.60:FF:000299">
    <property type="entry name" value="Zinc finger protein 593"/>
    <property type="match status" value="1"/>
</dbReference>
<gene>
    <name evidence="21" type="ORF">RDWZM_000741</name>
</gene>
<feature type="region of interest" description="Disordered" evidence="18">
    <location>
        <begin position="335"/>
        <end position="362"/>
    </location>
</feature>
<feature type="region of interest" description="Disordered" evidence="18">
    <location>
        <begin position="1"/>
        <end position="24"/>
    </location>
</feature>
<dbReference type="GO" id="GO:0003779">
    <property type="term" value="F:actin binding"/>
    <property type="evidence" value="ECO:0007669"/>
    <property type="project" value="InterPro"/>
</dbReference>
<dbReference type="GO" id="GO:0019933">
    <property type="term" value="P:cAMP-mediated signaling"/>
    <property type="evidence" value="ECO:0007669"/>
    <property type="project" value="TreeGrafter"/>
</dbReference>
<evidence type="ECO:0000256" key="5">
    <source>
        <dbReference type="ARBA" id="ARBA00022475"/>
    </source>
</evidence>
<comment type="caution">
    <text evidence="21">The sequence shown here is derived from an EMBL/GenBank/DDBJ whole genome shotgun (WGS) entry which is preliminary data.</text>
</comment>
<dbReference type="PANTHER" id="PTHR10652:SF0">
    <property type="entry name" value="ADENYLYL CYCLASE-ASSOCIATED PROTEIN"/>
    <property type="match status" value="1"/>
</dbReference>
<dbReference type="EMBL" id="JAPWDV010000001">
    <property type="protein sequence ID" value="KAJ6222196.1"/>
    <property type="molecule type" value="Genomic_DNA"/>
</dbReference>
<dbReference type="Pfam" id="PF08603">
    <property type="entry name" value="CAP_C"/>
    <property type="match status" value="1"/>
</dbReference>
<evidence type="ECO:0000313" key="21">
    <source>
        <dbReference type="EMBL" id="KAJ6222196.1"/>
    </source>
</evidence>
<dbReference type="InterPro" id="IPR022755">
    <property type="entry name" value="Znf_C2H2_jaz"/>
</dbReference>
<evidence type="ECO:0000256" key="17">
    <source>
        <dbReference type="PROSITE-ProRule" id="PRU00042"/>
    </source>
</evidence>
<dbReference type="InterPro" id="IPR003604">
    <property type="entry name" value="Matrin/U1-like-C_Znf_C2H2"/>
</dbReference>
<accession>A0A9Q0MAB3</accession>
<dbReference type="GO" id="GO:0005634">
    <property type="term" value="C:nucleus"/>
    <property type="evidence" value="ECO:0007669"/>
    <property type="project" value="UniProtKB-SubCell"/>
</dbReference>
<dbReference type="SMART" id="SM00451">
    <property type="entry name" value="ZnF_U1"/>
    <property type="match status" value="1"/>
</dbReference>
<dbReference type="GO" id="GO:0005737">
    <property type="term" value="C:cytoplasm"/>
    <property type="evidence" value="ECO:0007669"/>
    <property type="project" value="UniProtKB-SubCell"/>
</dbReference>
<evidence type="ECO:0000256" key="4">
    <source>
        <dbReference type="ARBA" id="ARBA00007659"/>
    </source>
</evidence>
<dbReference type="InterPro" id="IPR028417">
    <property type="entry name" value="CAP_CS_C"/>
</dbReference>
<dbReference type="GO" id="GO:0043021">
    <property type="term" value="F:ribonucleoprotein complex binding"/>
    <property type="evidence" value="ECO:0007669"/>
    <property type="project" value="UniProtKB-ARBA"/>
</dbReference>
<dbReference type="InterPro" id="IPR036223">
    <property type="entry name" value="CAP_C_sf"/>
</dbReference>
<keyword evidence="5" id="KW-1003">Cell membrane</keyword>
<dbReference type="PROSITE" id="PS50157">
    <property type="entry name" value="ZINC_FINGER_C2H2_2"/>
    <property type="match status" value="1"/>
</dbReference>
<dbReference type="AlphaFoldDB" id="A0A9Q0MAB3"/>
<evidence type="ECO:0000313" key="22">
    <source>
        <dbReference type="Proteomes" id="UP001142055"/>
    </source>
</evidence>
<dbReference type="FunFam" id="2.160.20.70:FF:000001">
    <property type="entry name" value="Adenylyl cyclase-associated protein"/>
    <property type="match status" value="1"/>
</dbReference>
<dbReference type="PROSITE" id="PS01089">
    <property type="entry name" value="CAP_2"/>
    <property type="match status" value="1"/>
</dbReference>
<dbReference type="PANTHER" id="PTHR10652">
    <property type="entry name" value="ADENYLYL CYCLASE-ASSOCIATED PROTEIN"/>
    <property type="match status" value="1"/>
</dbReference>
<dbReference type="GO" id="GO:0005886">
    <property type="term" value="C:plasma membrane"/>
    <property type="evidence" value="ECO:0007669"/>
    <property type="project" value="UniProtKB-SubCell"/>
</dbReference>
<name>A0A9Q0MAB3_BLOTA</name>
<evidence type="ECO:0000256" key="2">
    <source>
        <dbReference type="ARBA" id="ARBA00004202"/>
    </source>
</evidence>
<dbReference type="GO" id="GO:0007015">
    <property type="term" value="P:actin filament organization"/>
    <property type="evidence" value="ECO:0007669"/>
    <property type="project" value="TreeGrafter"/>
</dbReference>
<dbReference type="PROSITE" id="PS51329">
    <property type="entry name" value="C_CAP_COFACTOR_C"/>
    <property type="match status" value="1"/>
</dbReference>
<keyword evidence="11" id="KW-0472">Membrane</keyword>
<dbReference type="InterPro" id="IPR006599">
    <property type="entry name" value="CARP_motif"/>
</dbReference>
<comment type="similarity">
    <text evidence="13">Belongs to the ZNF593/BUD20 C2H2-type zinc-finger protein family.</text>
</comment>
<dbReference type="OMA" id="QEVITFP"/>
<keyword evidence="6" id="KW-0963">Cytoplasm</keyword>
<dbReference type="InterPro" id="IPR053950">
    <property type="entry name" value="CAP_N"/>
</dbReference>
<comment type="subcellular location">
    <subcellularLocation>
        <location evidence="2">Cell membrane</location>
        <topology evidence="2">Peripheral membrane protein</topology>
    </subcellularLocation>
    <subcellularLocation>
        <location evidence="3">Cytoplasm</location>
    </subcellularLocation>
    <subcellularLocation>
        <location evidence="1">Nucleus</location>
    </subcellularLocation>
</comment>
<dbReference type="PROSITE" id="PS00028">
    <property type="entry name" value="ZINC_FINGER_C2H2_1"/>
    <property type="match status" value="1"/>
</dbReference>
<sequence>MTRYSRSKGRCAPNRKIGKRGLKTKRYKKDTDQILDEIKKGITSPAQKRPFEMVDELPSNGEFFCVECDRFFVNDFTLKEHKRSKQHKQRVKELKVPPYSHEESERAAGMGSYIKPVSTVTDSKMDLDLESTTKSSNVKNNIKNAESVLKRTLFKMFANSVNEFDDLLADSFATYFKLSTSIGSLVQQQANLVNNAVQAQRQFLELASRSQKPNDASLPNLLKPTSDLIIKIQALRDENRRSEFFNHLSAIAEGIGALGWVTIAPTPGPYVKEMLDSSQFYTNKVLVAFKDKDAKHVDWAKSWIQFLSNLQIYVRKNHTTGLVWNAKGDVISGSAGGVLPPPPPPPAGFFDETASNNTAKSSAPDTHAALFASINQGTDITRSLKKVNTDQMTHKNPSLRQSSVVPDKQNVSNGSSGLKKAPSNLPPKMELEGKKWVVENQHGNSTLTIDDTNMSQSVNVYNCTNSMLVVKGKVNSITVNRCRKFSIVFDQIVSVVEFIDSQRVQAQANGIVPTITMDKVDGIEVFLSKESLSCEIVSSKSSEINLSVPSASGDYVEHPIPEQLKSIWNGKSFQTNAIDKN</sequence>
<comment type="similarity">
    <text evidence="4">Belongs to the CAP family.</text>
</comment>
<dbReference type="SUPFAM" id="SSF101278">
    <property type="entry name" value="N-terminal domain of adenylylcyclase associated protein, CAP"/>
    <property type="match status" value="1"/>
</dbReference>
<evidence type="ECO:0000256" key="15">
    <source>
        <dbReference type="ARBA" id="ARBA00065398"/>
    </source>
</evidence>
<evidence type="ECO:0000256" key="12">
    <source>
        <dbReference type="ARBA" id="ARBA00023242"/>
    </source>
</evidence>
<evidence type="ECO:0000256" key="10">
    <source>
        <dbReference type="ARBA" id="ARBA00022833"/>
    </source>
</evidence>
<evidence type="ECO:0000259" key="19">
    <source>
        <dbReference type="PROSITE" id="PS50157"/>
    </source>
</evidence>
<dbReference type="GO" id="GO:0008179">
    <property type="term" value="F:adenylate cyclase binding"/>
    <property type="evidence" value="ECO:0007669"/>
    <property type="project" value="TreeGrafter"/>
</dbReference>
<evidence type="ECO:0000256" key="18">
    <source>
        <dbReference type="SAM" id="MobiDB-lite"/>
    </source>
</evidence>
<dbReference type="GO" id="GO:0042254">
    <property type="term" value="P:ribosome biogenesis"/>
    <property type="evidence" value="ECO:0007669"/>
    <property type="project" value="UniProtKB-KW"/>
</dbReference>
<evidence type="ECO:0000256" key="16">
    <source>
        <dbReference type="ARBA" id="ARBA00068297"/>
    </source>
</evidence>
<dbReference type="GO" id="GO:0008270">
    <property type="term" value="F:zinc ion binding"/>
    <property type="evidence" value="ECO:0007669"/>
    <property type="project" value="UniProtKB-KW"/>
</dbReference>
<dbReference type="InterPro" id="IPR017901">
    <property type="entry name" value="C-CAP_CF_C-like"/>
</dbReference>
<comment type="subunit">
    <text evidence="15">Associates with pre-60S ribosomal particles; released from the pre-60S particle very early in the cytoplasm.</text>
</comment>
<keyword evidence="9 17" id="KW-0863">Zinc-finger</keyword>
<dbReference type="InterPro" id="IPR013087">
    <property type="entry name" value="Znf_C2H2_type"/>
</dbReference>
<evidence type="ECO:0000256" key="1">
    <source>
        <dbReference type="ARBA" id="ARBA00004123"/>
    </source>
</evidence>
<evidence type="ECO:0000256" key="8">
    <source>
        <dbReference type="ARBA" id="ARBA00022723"/>
    </source>
</evidence>
<evidence type="ECO:0000256" key="14">
    <source>
        <dbReference type="ARBA" id="ARBA00057732"/>
    </source>
</evidence>
<dbReference type="InterPro" id="IPR036236">
    <property type="entry name" value="Znf_C2H2_sf"/>
</dbReference>
<feature type="compositionally biased region" description="Basic and acidic residues" evidence="18">
    <location>
        <begin position="91"/>
        <end position="106"/>
    </location>
</feature>
<dbReference type="InterPro" id="IPR036222">
    <property type="entry name" value="CAP_N_sf"/>
</dbReference>
<comment type="function">
    <text evidence="14">Involved in pre-60S ribosomal particles maturation by promoting the nuclear export of the 60S ribosome.</text>
</comment>
<proteinExistence type="inferred from homology"/>
<feature type="domain" description="C2H2-type" evidence="19">
    <location>
        <begin position="63"/>
        <end position="92"/>
    </location>
</feature>
<dbReference type="Gene3D" id="1.25.40.330">
    <property type="entry name" value="Adenylate cyclase-associated CAP, N-terminal domain"/>
    <property type="match status" value="1"/>
</dbReference>
<dbReference type="SMART" id="SM00673">
    <property type="entry name" value="CARP"/>
    <property type="match status" value="2"/>
</dbReference>
<evidence type="ECO:0000256" key="3">
    <source>
        <dbReference type="ARBA" id="ARBA00004496"/>
    </source>
</evidence>
<evidence type="ECO:0000256" key="9">
    <source>
        <dbReference type="ARBA" id="ARBA00022771"/>
    </source>
</evidence>
<protein>
    <recommendedName>
        <fullName evidence="16">Zinc finger protein 593 homolog</fullName>
    </recommendedName>
</protein>
<dbReference type="SUPFAM" id="SSF57667">
    <property type="entry name" value="beta-beta-alpha zinc fingers"/>
    <property type="match status" value="1"/>
</dbReference>
<keyword evidence="10" id="KW-0862">Zinc</keyword>
<dbReference type="Pfam" id="PF21938">
    <property type="entry name" value="CAP_N"/>
    <property type="match status" value="1"/>
</dbReference>
<keyword evidence="12" id="KW-0539">Nucleus</keyword>
<feature type="compositionally biased region" description="Polar residues" evidence="18">
    <location>
        <begin position="353"/>
        <end position="362"/>
    </location>
</feature>
<evidence type="ECO:0000259" key="20">
    <source>
        <dbReference type="PROSITE" id="PS51329"/>
    </source>
</evidence>
<keyword evidence="7" id="KW-0690">Ribosome biogenesis</keyword>
<dbReference type="FunFam" id="1.25.40.330:FF:000001">
    <property type="entry name" value="Adenylyl cyclase-associated protein"/>
    <property type="match status" value="1"/>
</dbReference>
<dbReference type="Pfam" id="PF12171">
    <property type="entry name" value="zf-C2H2_jaz"/>
    <property type="match status" value="1"/>
</dbReference>
<evidence type="ECO:0000256" key="7">
    <source>
        <dbReference type="ARBA" id="ARBA00022517"/>
    </source>
</evidence>
<keyword evidence="8" id="KW-0479">Metal-binding</keyword>
<dbReference type="Proteomes" id="UP001142055">
    <property type="component" value="Chromosome 1"/>
</dbReference>
<reference evidence="21" key="1">
    <citation type="submission" date="2022-12" db="EMBL/GenBank/DDBJ databases">
        <title>Genome assemblies of Blomia tropicalis.</title>
        <authorList>
            <person name="Cui Y."/>
        </authorList>
    </citation>
    <scope>NUCLEOTIDE SEQUENCE</scope>
    <source>
        <tissue evidence="21">Adult mites</tissue>
    </source>
</reference>
<dbReference type="Gene3D" id="2.160.20.70">
    <property type="match status" value="1"/>
</dbReference>
<feature type="region of interest" description="Disordered" evidence="18">
    <location>
        <begin position="389"/>
        <end position="426"/>
    </location>
</feature>
<dbReference type="SUPFAM" id="SSF69340">
    <property type="entry name" value="C-terminal domain of adenylylcyclase associated protein"/>
    <property type="match status" value="1"/>
</dbReference>
<evidence type="ECO:0000256" key="11">
    <source>
        <dbReference type="ARBA" id="ARBA00023136"/>
    </source>
</evidence>
<feature type="compositionally biased region" description="Polar residues" evidence="18">
    <location>
        <begin position="389"/>
        <end position="416"/>
    </location>
</feature>
<keyword evidence="22" id="KW-1185">Reference proteome</keyword>
<dbReference type="GO" id="GO:0003676">
    <property type="term" value="F:nucleic acid binding"/>
    <property type="evidence" value="ECO:0007669"/>
    <property type="project" value="InterPro"/>
</dbReference>
<feature type="domain" description="C-CAP/cofactor C-like" evidence="20">
    <location>
        <begin position="426"/>
        <end position="560"/>
    </location>
</feature>
<dbReference type="GO" id="GO:0000902">
    <property type="term" value="P:cell morphogenesis"/>
    <property type="evidence" value="ECO:0007669"/>
    <property type="project" value="TreeGrafter"/>
</dbReference>
<dbReference type="InterPro" id="IPR001837">
    <property type="entry name" value="Adenylate_cyclase-assoc_CAP"/>
</dbReference>
<dbReference type="Gene3D" id="3.30.160.60">
    <property type="entry name" value="Classic Zinc Finger"/>
    <property type="match status" value="1"/>
</dbReference>
<dbReference type="InterPro" id="IPR016098">
    <property type="entry name" value="CAP/MinC_C"/>
</dbReference>
<evidence type="ECO:0000256" key="13">
    <source>
        <dbReference type="ARBA" id="ARBA00038064"/>
    </source>
</evidence>
<feature type="region of interest" description="Disordered" evidence="18">
    <location>
        <begin position="84"/>
        <end position="108"/>
    </location>
</feature>